<keyword evidence="9 15" id="KW-0479">Metal-binding</keyword>
<feature type="binding site" evidence="17">
    <location>
        <position position="527"/>
    </location>
    <ligand>
        <name>Zn(2+)</name>
        <dbReference type="ChEBI" id="CHEBI:29105"/>
        <note>catalytic</note>
    </ligand>
</feature>
<dbReference type="Pfam" id="PF03571">
    <property type="entry name" value="Peptidase_M49"/>
    <property type="match status" value="1"/>
</dbReference>
<organism evidence="18 19">
    <name type="scientific">Lachancea dasiensis</name>
    <dbReference type="NCBI Taxonomy" id="1072105"/>
    <lineage>
        <taxon>Eukaryota</taxon>
        <taxon>Fungi</taxon>
        <taxon>Dikarya</taxon>
        <taxon>Ascomycota</taxon>
        <taxon>Saccharomycotina</taxon>
        <taxon>Saccharomycetes</taxon>
        <taxon>Saccharomycetales</taxon>
        <taxon>Saccharomycetaceae</taxon>
        <taxon>Lachancea</taxon>
    </lineage>
</organism>
<evidence type="ECO:0000256" key="16">
    <source>
        <dbReference type="PIRSR" id="PIRSR007828-1"/>
    </source>
</evidence>
<evidence type="ECO:0000256" key="8">
    <source>
        <dbReference type="ARBA" id="ARBA00022670"/>
    </source>
</evidence>
<evidence type="ECO:0000256" key="17">
    <source>
        <dbReference type="PIRSR" id="PIRSR007828-2"/>
    </source>
</evidence>
<keyword evidence="8 15" id="KW-0645">Protease</keyword>
<reference evidence="19" key="1">
    <citation type="submission" date="2016-03" db="EMBL/GenBank/DDBJ databases">
        <authorList>
            <person name="Devillers H."/>
        </authorList>
    </citation>
    <scope>NUCLEOTIDE SEQUENCE [LARGE SCALE GENOMIC DNA]</scope>
</reference>
<feature type="binding site" evidence="17">
    <location>
        <position position="474"/>
    </location>
    <ligand>
        <name>Zn(2+)</name>
        <dbReference type="ChEBI" id="CHEBI:29105"/>
        <note>catalytic</note>
    </ligand>
</feature>
<dbReference type="GO" id="GO:0006508">
    <property type="term" value="P:proteolysis"/>
    <property type="evidence" value="ECO:0007669"/>
    <property type="project" value="UniProtKB-KW"/>
</dbReference>
<protein>
    <recommendedName>
        <fullName evidence="5 15">Dipeptidyl peptidase 3</fullName>
        <ecNumber evidence="4 15">3.4.14.4</ecNumber>
    </recommendedName>
    <alternativeName>
        <fullName evidence="13 15">Dipeptidyl aminopeptidase III</fullName>
    </alternativeName>
    <alternativeName>
        <fullName evidence="14 15">Dipeptidyl peptidase III</fullName>
    </alternativeName>
</protein>
<dbReference type="InterPro" id="IPR039461">
    <property type="entry name" value="Peptidase_M49"/>
</dbReference>
<dbReference type="PIRSF" id="PIRSF007828">
    <property type="entry name" value="Dipeptidyl-peptidase_III"/>
    <property type="match status" value="1"/>
</dbReference>
<evidence type="ECO:0000256" key="5">
    <source>
        <dbReference type="ARBA" id="ARBA00014713"/>
    </source>
</evidence>
<evidence type="ECO:0000256" key="14">
    <source>
        <dbReference type="ARBA" id="ARBA00032119"/>
    </source>
</evidence>
<dbReference type="PANTHER" id="PTHR23422:SF11">
    <property type="entry name" value="DIPEPTIDYL PEPTIDASE 3"/>
    <property type="match status" value="1"/>
</dbReference>
<dbReference type="GO" id="GO:0005737">
    <property type="term" value="C:cytoplasm"/>
    <property type="evidence" value="ECO:0007669"/>
    <property type="project" value="UniProtKB-SubCell"/>
</dbReference>
<keyword evidence="6 15" id="KW-0031">Aminopeptidase</keyword>
<dbReference type="EMBL" id="LT598455">
    <property type="protein sequence ID" value="SCU87324.1"/>
    <property type="molecule type" value="Genomic_DNA"/>
</dbReference>
<dbReference type="PANTHER" id="PTHR23422">
    <property type="entry name" value="DIPEPTIDYL PEPTIDASE III-RELATED"/>
    <property type="match status" value="1"/>
</dbReference>
<evidence type="ECO:0000256" key="4">
    <source>
        <dbReference type="ARBA" id="ARBA00012063"/>
    </source>
</evidence>
<comment type="catalytic activity">
    <reaction evidence="1 15">
        <text>Release of an N-terminal dipeptide from a peptide comprising four or more residues, with broad specificity. Also acts on dipeptidyl 2-naphthylamides.</text>
        <dbReference type="EC" id="3.4.14.4"/>
    </reaction>
</comment>
<proteinExistence type="inferred from homology"/>
<evidence type="ECO:0000256" key="15">
    <source>
        <dbReference type="PIRNR" id="PIRNR007828"/>
    </source>
</evidence>
<evidence type="ECO:0000256" key="12">
    <source>
        <dbReference type="ARBA" id="ARBA00023049"/>
    </source>
</evidence>
<dbReference type="OrthoDB" id="4694525at2759"/>
<dbReference type="FunFam" id="3.30.540.30:FF:000001">
    <property type="entry name" value="Dipeptidyl peptidase 3"/>
    <property type="match status" value="1"/>
</dbReference>
<keyword evidence="11 15" id="KW-0862">Zinc</keyword>
<dbReference type="GO" id="GO:0008235">
    <property type="term" value="F:metalloexopeptidase activity"/>
    <property type="evidence" value="ECO:0007669"/>
    <property type="project" value="InterPro"/>
</dbReference>
<dbReference type="InterPro" id="IPR005317">
    <property type="entry name" value="Dipeptidyl-peptase3"/>
</dbReference>
<comment type="cofactor">
    <cofactor evidence="15 17">
        <name>Zn(2+)</name>
        <dbReference type="ChEBI" id="CHEBI:29105"/>
    </cofactor>
    <text evidence="15 17">Binds 1 zinc ion per subunit.</text>
</comment>
<feature type="active site" evidence="16">
    <location>
        <position position="470"/>
    </location>
</feature>
<dbReference type="STRING" id="1266660.A0A1G4JB86"/>
<evidence type="ECO:0000256" key="3">
    <source>
        <dbReference type="ARBA" id="ARBA00010200"/>
    </source>
</evidence>
<evidence type="ECO:0000256" key="13">
    <source>
        <dbReference type="ARBA" id="ARBA00031288"/>
    </source>
</evidence>
<evidence type="ECO:0000256" key="6">
    <source>
        <dbReference type="ARBA" id="ARBA00022438"/>
    </source>
</evidence>
<feature type="binding site" evidence="17">
    <location>
        <position position="469"/>
    </location>
    <ligand>
        <name>Zn(2+)</name>
        <dbReference type="ChEBI" id="CHEBI:29105"/>
        <note>catalytic</note>
    </ligand>
</feature>
<evidence type="ECO:0000313" key="19">
    <source>
        <dbReference type="Proteomes" id="UP000190274"/>
    </source>
</evidence>
<evidence type="ECO:0000256" key="7">
    <source>
        <dbReference type="ARBA" id="ARBA00022490"/>
    </source>
</evidence>
<evidence type="ECO:0000256" key="10">
    <source>
        <dbReference type="ARBA" id="ARBA00022801"/>
    </source>
</evidence>
<evidence type="ECO:0000313" key="18">
    <source>
        <dbReference type="EMBL" id="SCU87324.1"/>
    </source>
</evidence>
<gene>
    <name evidence="18" type="ORF">LADA_0E03334G</name>
</gene>
<dbReference type="Proteomes" id="UP000190274">
    <property type="component" value="Chromosome E"/>
</dbReference>
<dbReference type="AlphaFoldDB" id="A0A1G4JB86"/>
<dbReference type="Gene3D" id="3.30.540.30">
    <property type="match status" value="3"/>
</dbReference>
<comment type="similarity">
    <text evidence="3 15">Belongs to the peptidase M49 family.</text>
</comment>
<keyword evidence="19" id="KW-1185">Reference proteome</keyword>
<keyword evidence="12 15" id="KW-0482">Metalloprotease</keyword>
<sequence length="721" mass="81826">MLRSFTRWTYHRVTFTNSPANTNIGRKASTMVNKMYLADHNAPMIMLSAKAFFDQLTQREKLYAHYMSKASHAGSRVVLRQVSHESEAIYDLIMEIHGKLEGKALDGEQYGLYMEYVAQFLSNLGNYKSFGDLKFVPRTSVEYFLQLLELAGIDKLGKPTPASCPYSTWEEVIVKGIFHIDEKSALLGFPSKGHHSSYYFGDVGPDDMKLLKDEVFGKFKILPENTRIQKTNRKYIILVASQNTAESAPKYPAETVKLSNGFEAVFKFGDHSREMAKIVQYLQKAQKYTANDTQTKMLEEYIRHFETGSSHAHKDSQKFWVKDLSPIIETNVGFIETYREPSGIIGEFESLVAIQNKDRTEKFSNMVKNAGKFIALLPWDKAFEKPKFQPPDFTSLEVLTFAGSGIPAGINIPNYDDVRLNVGFKNVSLGNILSSSLGSKMPITFVSDEDREVLDKYQSDSFEVQVGIHELLGHGSGKLLSELEDGTFNFEKEKMPLGLDGKPVTTYYSKGETWGSKFGQLAGAFEECRAEVVAMYLITNRDLLKIFGYKTVEDQNNIIHAGFLQMARAGLLALEFWDPSTGKWGQAHMQARFSIMKTFLRHTQDDGFFQLSHTKDDFSDLQIKLDQSKIETVGHAAMKDYLTSLHVYKSTGDVDRGSKYFLERSNVDSELAKFRQIVLEKKLPRRQFIQANTVLEDGEVTLREYDSTPKGMLKSFVEREV</sequence>
<accession>A0A1G4JB86</accession>
<evidence type="ECO:0000256" key="9">
    <source>
        <dbReference type="ARBA" id="ARBA00022723"/>
    </source>
</evidence>
<name>A0A1G4JB86_9SACH</name>
<dbReference type="GO" id="GO:0008239">
    <property type="term" value="F:dipeptidyl-peptidase activity"/>
    <property type="evidence" value="ECO:0007669"/>
    <property type="project" value="UniProtKB-UniRule"/>
</dbReference>
<keyword evidence="7 15" id="KW-0963">Cytoplasm</keyword>
<evidence type="ECO:0000256" key="2">
    <source>
        <dbReference type="ARBA" id="ARBA00004496"/>
    </source>
</evidence>
<evidence type="ECO:0000256" key="11">
    <source>
        <dbReference type="ARBA" id="ARBA00022833"/>
    </source>
</evidence>
<evidence type="ECO:0000256" key="1">
    <source>
        <dbReference type="ARBA" id="ARBA00001336"/>
    </source>
</evidence>
<dbReference type="GO" id="GO:0046872">
    <property type="term" value="F:metal ion binding"/>
    <property type="evidence" value="ECO:0007669"/>
    <property type="project" value="UniProtKB-KW"/>
</dbReference>
<dbReference type="FunFam" id="3.30.540.30:FF:000002">
    <property type="entry name" value="Dipeptidyl peptidase 3"/>
    <property type="match status" value="1"/>
</dbReference>
<comment type="subcellular location">
    <subcellularLocation>
        <location evidence="2">Cytoplasm</location>
    </subcellularLocation>
</comment>
<dbReference type="EC" id="3.4.14.4" evidence="4 15"/>
<dbReference type="GO" id="GO:0004177">
    <property type="term" value="F:aminopeptidase activity"/>
    <property type="evidence" value="ECO:0007669"/>
    <property type="project" value="UniProtKB-KW"/>
</dbReference>
<keyword evidence="10 15" id="KW-0378">Hydrolase</keyword>